<gene>
    <name evidence="1" type="ORF">DY000_02020954</name>
</gene>
<dbReference type="EMBL" id="QGKV02000299">
    <property type="protein sequence ID" value="KAF3596935.1"/>
    <property type="molecule type" value="Genomic_DNA"/>
</dbReference>
<proteinExistence type="predicted"/>
<keyword evidence="2" id="KW-1185">Reference proteome</keyword>
<sequence>MEGSPVLALMMYEASFLVYRSVKEIVKACKKGHSARLLGKKGMRLVEVLVEVLNQTKGYELGKREN</sequence>
<protein>
    <submittedName>
        <fullName evidence="1">Uncharacterized protein</fullName>
    </submittedName>
</protein>
<evidence type="ECO:0000313" key="1">
    <source>
        <dbReference type="EMBL" id="KAF3596935.1"/>
    </source>
</evidence>
<organism evidence="1 2">
    <name type="scientific">Brassica cretica</name>
    <name type="common">Mustard</name>
    <dbReference type="NCBI Taxonomy" id="69181"/>
    <lineage>
        <taxon>Eukaryota</taxon>
        <taxon>Viridiplantae</taxon>
        <taxon>Streptophyta</taxon>
        <taxon>Embryophyta</taxon>
        <taxon>Tracheophyta</taxon>
        <taxon>Spermatophyta</taxon>
        <taxon>Magnoliopsida</taxon>
        <taxon>eudicotyledons</taxon>
        <taxon>Gunneridae</taxon>
        <taxon>Pentapetalae</taxon>
        <taxon>rosids</taxon>
        <taxon>malvids</taxon>
        <taxon>Brassicales</taxon>
        <taxon>Brassicaceae</taxon>
        <taxon>Brassiceae</taxon>
        <taxon>Brassica</taxon>
    </lineage>
</organism>
<evidence type="ECO:0000313" key="2">
    <source>
        <dbReference type="Proteomes" id="UP000266723"/>
    </source>
</evidence>
<dbReference type="Proteomes" id="UP000266723">
    <property type="component" value="Unassembled WGS sequence"/>
</dbReference>
<name>A0ABQ7EKP9_BRACR</name>
<accession>A0ABQ7EKP9</accession>
<reference evidence="1 2" key="1">
    <citation type="journal article" date="2020" name="BMC Genomics">
        <title>Intraspecific diversification of the crop wild relative Brassica cretica Lam. using demographic model selection.</title>
        <authorList>
            <person name="Kioukis A."/>
            <person name="Michalopoulou V.A."/>
            <person name="Briers L."/>
            <person name="Pirintsos S."/>
            <person name="Studholme D.J."/>
            <person name="Pavlidis P."/>
            <person name="Sarris P.F."/>
        </authorList>
    </citation>
    <scope>NUCLEOTIDE SEQUENCE [LARGE SCALE GENOMIC DNA]</scope>
    <source>
        <strain evidence="2">cv. PFS-1207/04</strain>
    </source>
</reference>
<comment type="caution">
    <text evidence="1">The sequence shown here is derived from an EMBL/GenBank/DDBJ whole genome shotgun (WGS) entry which is preliminary data.</text>
</comment>